<organism evidence="2 3">
    <name type="scientific">Glutamicibacter soli</name>
    <dbReference type="NCBI Taxonomy" id="453836"/>
    <lineage>
        <taxon>Bacteria</taxon>
        <taxon>Bacillati</taxon>
        <taxon>Actinomycetota</taxon>
        <taxon>Actinomycetes</taxon>
        <taxon>Micrococcales</taxon>
        <taxon>Micrococcaceae</taxon>
        <taxon>Glutamicibacter</taxon>
    </lineage>
</organism>
<dbReference type="SUPFAM" id="SSF54593">
    <property type="entry name" value="Glyoxalase/Bleomycin resistance protein/Dihydroxybiphenyl dioxygenase"/>
    <property type="match status" value="1"/>
</dbReference>
<feature type="domain" description="VOC" evidence="1">
    <location>
        <begin position="1"/>
        <end position="126"/>
    </location>
</feature>
<dbReference type="RefSeq" id="WP_113607963.1">
    <property type="nucleotide sequence ID" value="NZ_POAF01000009.1"/>
</dbReference>
<dbReference type="PANTHER" id="PTHR36113">
    <property type="entry name" value="LYASE, PUTATIVE-RELATED-RELATED"/>
    <property type="match status" value="1"/>
</dbReference>
<dbReference type="Pfam" id="PF13669">
    <property type="entry name" value="Glyoxalase_4"/>
    <property type="match status" value="1"/>
</dbReference>
<accession>A0A365YB02</accession>
<protein>
    <submittedName>
        <fullName evidence="2">Glyoxalase</fullName>
    </submittedName>
</protein>
<keyword evidence="3" id="KW-1185">Reference proteome</keyword>
<comment type="caution">
    <text evidence="2">The sequence shown here is derived from an EMBL/GenBank/DDBJ whole genome shotgun (WGS) entry which is preliminary data.</text>
</comment>
<dbReference type="PANTHER" id="PTHR36113:SF6">
    <property type="entry name" value="FOSFOMYCIN RESISTANCE PROTEIN FOSX"/>
    <property type="match status" value="1"/>
</dbReference>
<evidence type="ECO:0000313" key="3">
    <source>
        <dbReference type="Proteomes" id="UP000252167"/>
    </source>
</evidence>
<gene>
    <name evidence="2" type="ORF">C1H84_16005</name>
</gene>
<dbReference type="EMBL" id="POAF01000009">
    <property type="protein sequence ID" value="RBL99192.1"/>
    <property type="molecule type" value="Genomic_DNA"/>
</dbReference>
<dbReference type="Gene3D" id="3.10.180.10">
    <property type="entry name" value="2,3-Dihydroxybiphenyl 1,2-Dioxygenase, domain 1"/>
    <property type="match status" value="1"/>
</dbReference>
<dbReference type="InterPro" id="IPR051332">
    <property type="entry name" value="Fosfomycin_Res_Enzymes"/>
</dbReference>
<dbReference type="PROSITE" id="PS51819">
    <property type="entry name" value="VOC"/>
    <property type="match status" value="1"/>
</dbReference>
<evidence type="ECO:0000259" key="1">
    <source>
        <dbReference type="PROSITE" id="PS51819"/>
    </source>
</evidence>
<dbReference type="InterPro" id="IPR029068">
    <property type="entry name" value="Glyas_Bleomycin-R_OHBP_Dase"/>
</dbReference>
<sequence>MLHHLELWVQDLETSEKSLGWLLLHLGFELESRWNAGVSYRHGDFYIVLESGPDVVPGAHERTRAGLNHLAFQAGSPQQVEALAADALAHGFTLLFADRHPYAGGRQHYAAYLADEAGFEVELVASAPGS</sequence>
<name>A0A365YB02_9MICC</name>
<reference evidence="2 3" key="1">
    <citation type="submission" date="2018-01" db="EMBL/GenBank/DDBJ databases">
        <title>Glutamicibacter soli strain NHPC-3 Whole genome sequence and assembly.</title>
        <authorList>
            <person name="Choudhury P."/>
            <person name="Gupta D."/>
            <person name="Sengupta K."/>
            <person name="Jawed A."/>
            <person name="Sultana N."/>
            <person name="Saha P."/>
        </authorList>
    </citation>
    <scope>NUCLEOTIDE SEQUENCE [LARGE SCALE GENOMIC DNA]</scope>
    <source>
        <strain evidence="2 3">NHPC-3</strain>
    </source>
</reference>
<evidence type="ECO:0000313" key="2">
    <source>
        <dbReference type="EMBL" id="RBL99192.1"/>
    </source>
</evidence>
<dbReference type="InterPro" id="IPR037523">
    <property type="entry name" value="VOC_core"/>
</dbReference>
<proteinExistence type="predicted"/>
<dbReference type="Proteomes" id="UP000252167">
    <property type="component" value="Unassembled WGS sequence"/>
</dbReference>
<dbReference type="AlphaFoldDB" id="A0A365YB02"/>